<dbReference type="InterPro" id="IPR019734">
    <property type="entry name" value="TPR_rpt"/>
</dbReference>
<dbReference type="EMBL" id="ATHI01000029">
    <property type="protein sequence ID" value="EPR31388.1"/>
    <property type="molecule type" value="Genomic_DNA"/>
</dbReference>
<dbReference type="PANTHER" id="PTHR12558:SF13">
    <property type="entry name" value="CELL DIVISION CYCLE PROTEIN 27 HOMOLOG"/>
    <property type="match status" value="1"/>
</dbReference>
<gene>
    <name evidence="3" type="ORF">dsat_0977</name>
</gene>
<evidence type="ECO:0000256" key="1">
    <source>
        <dbReference type="PROSITE-ProRule" id="PRU00339"/>
    </source>
</evidence>
<feature type="compositionally biased region" description="Basic and acidic residues" evidence="2">
    <location>
        <begin position="15"/>
        <end position="27"/>
    </location>
</feature>
<feature type="repeat" description="TPR" evidence="1">
    <location>
        <begin position="219"/>
        <end position="252"/>
    </location>
</feature>
<feature type="repeat" description="TPR" evidence="1">
    <location>
        <begin position="185"/>
        <end position="218"/>
    </location>
</feature>
<sequence length="297" mass="33962">MDFSYVPPKKSARPKSADKAEKAQTGRDEAIAGVFSTQSVARMGTGASQRRTIQKTYWFAKQTGPKIIEVQPLNRSSVPAGPKREVPLDEFLEKFAPEPEFYVSTVYPKMQELQKTVVRGEKHRAHGELYAAEFEFGHALKVDEENVRANFGLGLTYMDRGEKNKANDIFERLVKLDATFDTQHKHLFNDFGISLRKNQMYDQALAYYRRAVELTQDDENLWMNLARACYEKGDIAQCVEHLRKAIEINPSLDEARQFWDFLVRKEHVRDAYPGKAQPKRPASENSDRADADTPPEA</sequence>
<feature type="compositionally biased region" description="Basic and acidic residues" evidence="2">
    <location>
        <begin position="281"/>
        <end position="291"/>
    </location>
</feature>
<dbReference type="InterPro" id="IPR011990">
    <property type="entry name" value="TPR-like_helical_dom_sf"/>
</dbReference>
<feature type="region of interest" description="Disordered" evidence="2">
    <location>
        <begin position="1"/>
        <end position="27"/>
    </location>
</feature>
<dbReference type="Gene3D" id="1.25.40.10">
    <property type="entry name" value="Tetratricopeptide repeat domain"/>
    <property type="match status" value="1"/>
</dbReference>
<dbReference type="PATRIC" id="fig|1121439.3.peg.2348"/>
<dbReference type="Pfam" id="PF13181">
    <property type="entry name" value="TPR_8"/>
    <property type="match status" value="1"/>
</dbReference>
<evidence type="ECO:0000256" key="2">
    <source>
        <dbReference type="SAM" id="MobiDB-lite"/>
    </source>
</evidence>
<keyword evidence="1" id="KW-0802">TPR repeat</keyword>
<dbReference type="eggNOG" id="COG0457">
    <property type="taxonomic scope" value="Bacteria"/>
</dbReference>
<dbReference type="SUPFAM" id="SSF48452">
    <property type="entry name" value="TPR-like"/>
    <property type="match status" value="1"/>
</dbReference>
<dbReference type="Pfam" id="PF14559">
    <property type="entry name" value="TPR_19"/>
    <property type="match status" value="1"/>
</dbReference>
<dbReference type="PANTHER" id="PTHR12558">
    <property type="entry name" value="CELL DIVISION CYCLE 16,23,27"/>
    <property type="match status" value="1"/>
</dbReference>
<keyword evidence="4" id="KW-1185">Reference proteome</keyword>
<dbReference type="PROSITE" id="PS50005">
    <property type="entry name" value="TPR"/>
    <property type="match status" value="3"/>
</dbReference>
<organism evidence="3 4">
    <name type="scientific">Alkalidesulfovibrio alkalitolerans DSM 16529</name>
    <dbReference type="NCBI Taxonomy" id="1121439"/>
    <lineage>
        <taxon>Bacteria</taxon>
        <taxon>Pseudomonadati</taxon>
        <taxon>Thermodesulfobacteriota</taxon>
        <taxon>Desulfovibrionia</taxon>
        <taxon>Desulfovibrionales</taxon>
        <taxon>Desulfovibrionaceae</taxon>
        <taxon>Alkalidesulfovibrio</taxon>
    </lineage>
</organism>
<evidence type="ECO:0000313" key="4">
    <source>
        <dbReference type="Proteomes" id="UP000014975"/>
    </source>
</evidence>
<accession>S7UGM5</accession>
<reference evidence="3 4" key="1">
    <citation type="journal article" date="2013" name="Genome Announc.">
        <title>Draft genome sequences for three mercury-methylating, sulfate-reducing bacteria.</title>
        <authorList>
            <person name="Brown S.D."/>
            <person name="Hurt R.A.Jr."/>
            <person name="Gilmour C.C."/>
            <person name="Elias D.A."/>
        </authorList>
    </citation>
    <scope>NUCLEOTIDE SEQUENCE [LARGE SCALE GENOMIC DNA]</scope>
    <source>
        <strain evidence="3 4">DSM 16529</strain>
    </source>
</reference>
<dbReference type="Proteomes" id="UP000014975">
    <property type="component" value="Unassembled WGS sequence"/>
</dbReference>
<dbReference type="RefSeq" id="WP_020887674.1">
    <property type="nucleotide sequence ID" value="NZ_ATHI01000029.1"/>
</dbReference>
<dbReference type="SMART" id="SM00028">
    <property type="entry name" value="TPR"/>
    <property type="match status" value="3"/>
</dbReference>
<name>S7UGM5_9BACT</name>
<evidence type="ECO:0000313" key="3">
    <source>
        <dbReference type="EMBL" id="EPR31388.1"/>
    </source>
</evidence>
<dbReference type="OrthoDB" id="5469953at2"/>
<dbReference type="STRING" id="1121439.dsat_0977"/>
<feature type="repeat" description="TPR" evidence="1">
    <location>
        <begin position="147"/>
        <end position="180"/>
    </location>
</feature>
<dbReference type="AlphaFoldDB" id="S7UGM5"/>
<comment type="caution">
    <text evidence="3">The sequence shown here is derived from an EMBL/GenBank/DDBJ whole genome shotgun (WGS) entry which is preliminary data.</text>
</comment>
<protein>
    <submittedName>
        <fullName evidence="3">Tetratricopeptide TPR_2 repeat-containing protein</fullName>
    </submittedName>
</protein>
<feature type="region of interest" description="Disordered" evidence="2">
    <location>
        <begin position="270"/>
        <end position="297"/>
    </location>
</feature>
<proteinExistence type="predicted"/>